<evidence type="ECO:0000313" key="6">
    <source>
        <dbReference type="EMBL" id="AIT70739.1"/>
    </source>
</evidence>
<dbReference type="EMBL" id="KM595078">
    <property type="protein sequence ID" value="AIT70739.1"/>
    <property type="molecule type" value="Genomic_DNA"/>
</dbReference>
<dbReference type="GO" id="GO:0044423">
    <property type="term" value="C:virion component"/>
    <property type="evidence" value="ECO:0007669"/>
    <property type="project" value="UniProtKB-KW"/>
</dbReference>
<evidence type="ECO:0000256" key="3">
    <source>
        <dbReference type="ARBA" id="ARBA00022844"/>
    </source>
</evidence>
<evidence type="ECO:0000313" key="7">
    <source>
        <dbReference type="Proteomes" id="UP000121784"/>
    </source>
</evidence>
<evidence type="ECO:0000256" key="1">
    <source>
        <dbReference type="ARBA" id="ARBA00004192"/>
    </source>
</evidence>
<dbReference type="Pfam" id="PF05846">
    <property type="entry name" value="Chordopox_A15"/>
    <property type="match status" value="1"/>
</dbReference>
<keyword evidence="4" id="KW-0426">Late protein</keyword>
<reference evidence="6 7" key="1">
    <citation type="submission" date="2014-09" db="EMBL/GenBank/DDBJ databases">
        <title>Complete Genome Sequence of the Embu Virus Strain SPAn 880.</title>
        <authorList>
            <person name="Ibrahim M.S."/>
            <person name="Antwerpen M.H."/>
            <person name="Georgi E."/>
            <person name="Vette P."/>
            <person name="Zoeller G."/>
            <person name="Meyer H."/>
        </authorList>
    </citation>
    <scope>NUCLEOTIDE SEQUENCE [LARGE SCALE GENOMIC DNA]</scope>
    <source>
        <strain evidence="6">SPAn880</strain>
    </source>
</reference>
<sequence length="93" mass="10813">MLVGDDTLVLYNNWPICILKSNKIIPFPCSNSYKFSEFVNVNKQYKDILLINPTNIQLLSVCVYLKRNKWNGNIYILFEGDNTPPPFRVVNDN</sequence>
<comment type="subcellular location">
    <subcellularLocation>
        <location evidence="1">Host cytoplasm</location>
    </subcellularLocation>
    <subcellularLocation>
        <location evidence="2">Virion</location>
    </subcellularLocation>
</comment>
<evidence type="ECO:0000256" key="5">
    <source>
        <dbReference type="ARBA" id="ARBA00023200"/>
    </source>
</evidence>
<accession>A0A097IVY7</accession>
<dbReference type="InterPro" id="IPR008445">
    <property type="entry name" value="A15"/>
</dbReference>
<gene>
    <name evidence="6" type="primary">124</name>
</gene>
<protein>
    <submittedName>
        <fullName evidence="6">Virion assembly protein</fullName>
    </submittedName>
</protein>
<keyword evidence="5" id="KW-1035">Host cytoplasm</keyword>
<organism evidence="6 7">
    <name type="scientific">Cotia virus</name>
    <dbReference type="NCBI Taxonomy" id="39444"/>
    <lineage>
        <taxon>Viruses</taxon>
        <taxon>Varidnaviria</taxon>
        <taxon>Bamfordvirae</taxon>
        <taxon>Nucleocytoviricota</taxon>
        <taxon>Pokkesviricetes</taxon>
        <taxon>Chitovirales</taxon>
        <taxon>Poxviridae</taxon>
        <taxon>Chordopoxvirinae</taxon>
        <taxon>Oryzopoxvirus</taxon>
        <taxon>Oryzopoxvirus cotia</taxon>
    </lineage>
</organism>
<evidence type="ECO:0000256" key="2">
    <source>
        <dbReference type="ARBA" id="ARBA00004328"/>
    </source>
</evidence>
<dbReference type="Proteomes" id="UP000121784">
    <property type="component" value="Segment"/>
</dbReference>
<keyword evidence="3" id="KW-0946">Virion</keyword>
<proteinExistence type="predicted"/>
<dbReference type="GO" id="GO:0030430">
    <property type="term" value="C:host cell cytoplasm"/>
    <property type="evidence" value="ECO:0007669"/>
    <property type="project" value="UniProtKB-SubCell"/>
</dbReference>
<evidence type="ECO:0000256" key="4">
    <source>
        <dbReference type="ARBA" id="ARBA00022921"/>
    </source>
</evidence>
<name>A0A097IVY7_9POXV</name>